<feature type="transmembrane region" description="Helical" evidence="1">
    <location>
        <begin position="262"/>
        <end position="279"/>
    </location>
</feature>
<keyword evidence="1" id="KW-1133">Transmembrane helix</keyword>
<proteinExistence type="predicted"/>
<dbReference type="GO" id="GO:0016020">
    <property type="term" value="C:membrane"/>
    <property type="evidence" value="ECO:0007669"/>
    <property type="project" value="InterPro"/>
</dbReference>
<dbReference type="eggNOG" id="COG0697">
    <property type="taxonomic scope" value="Bacteria"/>
</dbReference>
<dbReference type="PANTHER" id="PTHR22911:SF102">
    <property type="entry name" value="MEMBRANE PROTEIN"/>
    <property type="match status" value="1"/>
</dbReference>
<dbReference type="InterPro" id="IPR000620">
    <property type="entry name" value="EamA_dom"/>
</dbReference>
<evidence type="ECO:0000256" key="1">
    <source>
        <dbReference type="SAM" id="Phobius"/>
    </source>
</evidence>
<dbReference type="PANTHER" id="PTHR22911">
    <property type="entry name" value="ACYL-MALONYL CONDENSING ENZYME-RELATED"/>
    <property type="match status" value="1"/>
</dbReference>
<feature type="transmembrane region" description="Helical" evidence="1">
    <location>
        <begin position="67"/>
        <end position="88"/>
    </location>
</feature>
<feature type="transmembrane region" description="Helical" evidence="1">
    <location>
        <begin position="182"/>
        <end position="201"/>
    </location>
</feature>
<protein>
    <recommendedName>
        <fullName evidence="2">EamA domain-containing protein</fullName>
    </recommendedName>
</protein>
<feature type="transmembrane region" description="Helical" evidence="1">
    <location>
        <begin position="36"/>
        <end position="55"/>
    </location>
</feature>
<dbReference type="Proteomes" id="UP000002318">
    <property type="component" value="Chromosome"/>
</dbReference>
<keyword evidence="1" id="KW-0472">Membrane</keyword>
<feature type="transmembrane region" description="Helical" evidence="1">
    <location>
        <begin position="148"/>
        <end position="170"/>
    </location>
</feature>
<dbReference type="STRING" id="573413.Spirs_3090"/>
<feature type="transmembrane region" description="Helical" evidence="1">
    <location>
        <begin position="7"/>
        <end position="30"/>
    </location>
</feature>
<feature type="transmembrane region" description="Helical" evidence="1">
    <location>
        <begin position="94"/>
        <end position="112"/>
    </location>
</feature>
<feature type="transmembrane region" description="Helical" evidence="1">
    <location>
        <begin position="207"/>
        <end position="229"/>
    </location>
</feature>
<dbReference type="RefSeq" id="WP_013255649.1">
    <property type="nucleotide sequence ID" value="NC_014364.1"/>
</dbReference>
<accession>E1R4V2</accession>
<feature type="transmembrane region" description="Helical" evidence="1">
    <location>
        <begin position="236"/>
        <end position="256"/>
    </location>
</feature>
<evidence type="ECO:0000313" key="3">
    <source>
        <dbReference type="EMBL" id="ADK82190.1"/>
    </source>
</evidence>
<dbReference type="OrthoDB" id="4529062at2"/>
<evidence type="ECO:0000313" key="4">
    <source>
        <dbReference type="Proteomes" id="UP000002318"/>
    </source>
</evidence>
<name>E1R4V2_SEDSS</name>
<dbReference type="SUPFAM" id="SSF103481">
    <property type="entry name" value="Multidrug resistance efflux transporter EmrE"/>
    <property type="match status" value="2"/>
</dbReference>
<gene>
    <name evidence="3" type="ordered locus">Spirs_3090</name>
</gene>
<organism evidence="3 4">
    <name type="scientific">Sediminispirochaeta smaragdinae (strain DSM 11293 / JCM 15392 / SEBR 4228)</name>
    <name type="common">Spirochaeta smaragdinae</name>
    <dbReference type="NCBI Taxonomy" id="573413"/>
    <lineage>
        <taxon>Bacteria</taxon>
        <taxon>Pseudomonadati</taxon>
        <taxon>Spirochaetota</taxon>
        <taxon>Spirochaetia</taxon>
        <taxon>Spirochaetales</taxon>
        <taxon>Spirochaetaceae</taxon>
        <taxon>Sediminispirochaeta</taxon>
    </lineage>
</organism>
<keyword evidence="1" id="KW-0812">Transmembrane</keyword>
<keyword evidence="4" id="KW-1185">Reference proteome</keyword>
<dbReference type="Gene3D" id="1.10.3730.20">
    <property type="match status" value="1"/>
</dbReference>
<dbReference type="KEGG" id="ssm:Spirs_3090"/>
<dbReference type="Pfam" id="PF00892">
    <property type="entry name" value="EamA"/>
    <property type="match status" value="2"/>
</dbReference>
<feature type="transmembrane region" description="Helical" evidence="1">
    <location>
        <begin position="119"/>
        <end position="136"/>
    </location>
</feature>
<dbReference type="EMBL" id="CP002116">
    <property type="protein sequence ID" value="ADK82190.1"/>
    <property type="molecule type" value="Genomic_DNA"/>
</dbReference>
<dbReference type="AlphaFoldDB" id="E1R4V2"/>
<reference evidence="3 4" key="1">
    <citation type="journal article" date="2010" name="Stand. Genomic Sci.">
        <title>Complete genome sequence of Spirochaeta smaragdinae type strain (SEBR 4228).</title>
        <authorList>
            <person name="Mavromatis K."/>
            <person name="Yasawong M."/>
            <person name="Chertkov O."/>
            <person name="Lapidus A."/>
            <person name="Lucas S."/>
            <person name="Nolan M."/>
            <person name="Del Rio T.G."/>
            <person name="Tice H."/>
            <person name="Cheng J.F."/>
            <person name="Pitluck S."/>
            <person name="Liolios K."/>
            <person name="Ivanova N."/>
            <person name="Tapia R."/>
            <person name="Han C."/>
            <person name="Bruce D."/>
            <person name="Goodwin L."/>
            <person name="Pati A."/>
            <person name="Chen A."/>
            <person name="Palaniappan K."/>
            <person name="Land M."/>
            <person name="Hauser L."/>
            <person name="Chang Y.J."/>
            <person name="Jeffries C.D."/>
            <person name="Detter J.C."/>
            <person name="Rohde M."/>
            <person name="Brambilla E."/>
            <person name="Spring S."/>
            <person name="Goker M."/>
            <person name="Sikorski J."/>
            <person name="Woyke T."/>
            <person name="Bristow J."/>
            <person name="Eisen J.A."/>
            <person name="Markowitz V."/>
            <person name="Hugenholtz P."/>
            <person name="Klenk H.P."/>
            <person name="Kyrpides N.C."/>
        </authorList>
    </citation>
    <scope>NUCLEOTIDE SEQUENCE [LARGE SCALE GENOMIC DNA]</scope>
    <source>
        <strain evidence="4">DSM 11293 / JCM 15392 / SEBR 4228</strain>
    </source>
</reference>
<feature type="domain" description="EamA" evidence="2">
    <location>
        <begin position="10"/>
        <end position="136"/>
    </location>
</feature>
<feature type="domain" description="EamA" evidence="2">
    <location>
        <begin position="149"/>
        <end position="279"/>
    </location>
</feature>
<sequence>MSSRSQFIPLLSIIGATMLMASAGVFIKLAAVPAPLMSWFRTAVPLVALTIFYLLSGHRRLGKPSALILLGSFLNAVRLLLLFAGYLFTSVSNGIMILYSWPVFATLFGALFLKERIPLRNRFLLLLAFAGIGIVYSQSGFEIESRDFIGMSMLLISSALYSLTVIVFKAASVRYDQIATTFYQNLIPALLFTPALFFWPFPTGASLAYASLYAVLIGLVAFLLFFTALKHLPASVTAHLSYLEVFGALALSVLVLGETLSWNKLVGGAMILLSVLFVSRGNQNKGGEDQKTEADI</sequence>
<dbReference type="InterPro" id="IPR037185">
    <property type="entry name" value="EmrE-like"/>
</dbReference>
<dbReference type="HOGENOM" id="CLU_033863_15_2_12"/>
<evidence type="ECO:0000259" key="2">
    <source>
        <dbReference type="Pfam" id="PF00892"/>
    </source>
</evidence>